<dbReference type="SUPFAM" id="SSF117281">
    <property type="entry name" value="Kelch motif"/>
    <property type="match status" value="1"/>
</dbReference>
<keyword evidence="3" id="KW-1185">Reference proteome</keyword>
<dbReference type="Pfam" id="PF01344">
    <property type="entry name" value="Kelch_1"/>
    <property type="match status" value="1"/>
</dbReference>
<gene>
    <name evidence="2" type="primary">KLHDC3</name>
    <name evidence="2" type="ORF">BLAG_LOCUS17640</name>
</gene>
<dbReference type="InterPro" id="IPR052637">
    <property type="entry name" value="KLHDC3-like"/>
</dbReference>
<dbReference type="OrthoDB" id="432528at2759"/>
<evidence type="ECO:0000256" key="1">
    <source>
        <dbReference type="ARBA" id="ARBA00022441"/>
    </source>
</evidence>
<evidence type="ECO:0000313" key="3">
    <source>
        <dbReference type="Proteomes" id="UP000838412"/>
    </source>
</evidence>
<dbReference type="FunFam" id="2.120.10.80:FF:000016">
    <property type="entry name" value="Kelch domain-containing protein 3"/>
    <property type="match status" value="1"/>
</dbReference>
<dbReference type="Pfam" id="PF24681">
    <property type="entry name" value="Kelch_KLHDC2_KLHL20_DRC7"/>
    <property type="match status" value="1"/>
</dbReference>
<dbReference type="FunFam" id="2.120.10.80:FF:000218">
    <property type="entry name" value="LD20420p"/>
    <property type="match status" value="1"/>
</dbReference>
<evidence type="ECO:0000313" key="2">
    <source>
        <dbReference type="EMBL" id="CAH1262686.1"/>
    </source>
</evidence>
<dbReference type="AlphaFoldDB" id="A0A8J9ZSE2"/>
<dbReference type="InterPro" id="IPR015915">
    <property type="entry name" value="Kelch-typ_b-propeller"/>
</dbReference>
<proteinExistence type="predicted"/>
<accession>A0A8J9ZSE2</accession>
<protein>
    <submittedName>
        <fullName evidence="2">KLHDC3 protein</fullName>
    </submittedName>
</protein>
<keyword evidence="1" id="KW-0880">Kelch repeat</keyword>
<sequence>MRLWPSVMSGTPVKCQIFDRMHWIIHLEGGPRRVNHAAVSVGDKVYSFGGYCTGEDFETTRPIDIHVFHIMTCRWKKLPVSTQSDSDYHSVPYMRYGHTAVAVGEKVYLFGGRNDSEGADNILYCFDTTTLRWSCPQVTGATPPARDGHSLCVVDDNLYVFGGYEQIADCFSNEVHKLDTSTMHWRLLPARGHPARWRDFHSATAVGSKMLIFGGRADQLGPYHSNHEIYPNYVKVFDTVTFRWSEPEVKNRALIEGRRSHSAFAHEGHVYIFGGYNALLEKHYGDMWRLDTEKWEWKQVFPLNPGPCARRRQCACVIRDQVVLFGGTSPCEFGQVGDLSNLMDHSDVYILDFAPSLKTLCKVGVIKYKLDWSVLPYDIRWELEAMTKNNTISRPLPSFQG</sequence>
<dbReference type="PANTHER" id="PTHR46461">
    <property type="entry name" value="KELCH DOMAIN-CONTAINING PROTEIN 3"/>
    <property type="match status" value="1"/>
</dbReference>
<dbReference type="Gene3D" id="2.120.10.80">
    <property type="entry name" value="Kelch-type beta propeller"/>
    <property type="match status" value="2"/>
</dbReference>
<dbReference type="PANTHER" id="PTHR46461:SF1">
    <property type="entry name" value="KELCH DOMAIN-CONTAINING PROTEIN 3"/>
    <property type="match status" value="1"/>
</dbReference>
<dbReference type="GO" id="GO:0003682">
    <property type="term" value="F:chromatin binding"/>
    <property type="evidence" value="ECO:0007669"/>
    <property type="project" value="InterPro"/>
</dbReference>
<reference evidence="2" key="1">
    <citation type="submission" date="2022-01" db="EMBL/GenBank/DDBJ databases">
        <authorList>
            <person name="Braso-Vives M."/>
        </authorList>
    </citation>
    <scope>NUCLEOTIDE SEQUENCE</scope>
</reference>
<organism evidence="2 3">
    <name type="scientific">Branchiostoma lanceolatum</name>
    <name type="common">Common lancelet</name>
    <name type="synonym">Amphioxus lanceolatum</name>
    <dbReference type="NCBI Taxonomy" id="7740"/>
    <lineage>
        <taxon>Eukaryota</taxon>
        <taxon>Metazoa</taxon>
        <taxon>Chordata</taxon>
        <taxon>Cephalochordata</taxon>
        <taxon>Leptocardii</taxon>
        <taxon>Amphioxiformes</taxon>
        <taxon>Branchiostomatidae</taxon>
        <taxon>Branchiostoma</taxon>
    </lineage>
</organism>
<dbReference type="GO" id="GO:0005737">
    <property type="term" value="C:cytoplasm"/>
    <property type="evidence" value="ECO:0007669"/>
    <property type="project" value="TreeGrafter"/>
</dbReference>
<name>A0A8J9ZSE2_BRALA</name>
<dbReference type="InterPro" id="IPR006652">
    <property type="entry name" value="Kelch_1"/>
</dbReference>
<dbReference type="EMBL" id="OV696689">
    <property type="protein sequence ID" value="CAH1262686.1"/>
    <property type="molecule type" value="Genomic_DNA"/>
</dbReference>
<dbReference type="Proteomes" id="UP000838412">
    <property type="component" value="Chromosome 4"/>
</dbReference>